<dbReference type="EMBL" id="JBHSVR010000001">
    <property type="protein sequence ID" value="MFC6631816.1"/>
    <property type="molecule type" value="Genomic_DNA"/>
</dbReference>
<sequence length="106" mass="10929">MSYLVTAANTVLCSHGGRGRATLPNARVRVGGEPTATQSAPYLVEGCPFVTPASNPLPCLAASWLTGALRLRSAGQPLLLTNSDGITTPNGVPVHILPAQARVRGQ</sequence>
<evidence type="ECO:0000313" key="2">
    <source>
        <dbReference type="Proteomes" id="UP001596425"/>
    </source>
</evidence>
<reference evidence="2" key="1">
    <citation type="journal article" date="2019" name="Int. J. Syst. Evol. Microbiol.">
        <title>The Global Catalogue of Microorganisms (GCM) 10K type strain sequencing project: providing services to taxonomists for standard genome sequencing and annotation.</title>
        <authorList>
            <consortium name="The Broad Institute Genomics Platform"/>
            <consortium name="The Broad Institute Genome Sequencing Center for Infectious Disease"/>
            <person name="Wu L."/>
            <person name="Ma J."/>
        </authorList>
    </citation>
    <scope>NUCLEOTIDE SEQUENCE [LARGE SCALE GENOMIC DNA]</scope>
    <source>
        <strain evidence="2">CGMCC 1.13718</strain>
    </source>
</reference>
<name>A0ABW1YGA4_9GAMM</name>
<proteinExistence type="predicted"/>
<evidence type="ECO:0000313" key="1">
    <source>
        <dbReference type="EMBL" id="MFC6631816.1"/>
    </source>
</evidence>
<accession>A0ABW1YGA4</accession>
<organism evidence="1 2">
    <name type="scientific">Microbulbifer taiwanensis</name>
    <dbReference type="NCBI Taxonomy" id="986746"/>
    <lineage>
        <taxon>Bacteria</taxon>
        <taxon>Pseudomonadati</taxon>
        <taxon>Pseudomonadota</taxon>
        <taxon>Gammaproteobacteria</taxon>
        <taxon>Cellvibrionales</taxon>
        <taxon>Microbulbiferaceae</taxon>
        <taxon>Microbulbifer</taxon>
    </lineage>
</organism>
<dbReference type="RefSeq" id="WP_193193067.1">
    <property type="nucleotide sequence ID" value="NZ_JACZFR010000037.1"/>
</dbReference>
<keyword evidence="2" id="KW-1185">Reference proteome</keyword>
<dbReference type="Proteomes" id="UP001596425">
    <property type="component" value="Unassembled WGS sequence"/>
</dbReference>
<comment type="caution">
    <text evidence="1">The sequence shown here is derived from an EMBL/GenBank/DDBJ whole genome shotgun (WGS) entry which is preliminary data.</text>
</comment>
<gene>
    <name evidence="1" type="ORF">ACFQBM_00910</name>
</gene>
<protein>
    <submittedName>
        <fullName evidence="1">Uncharacterized protein</fullName>
    </submittedName>
</protein>